<dbReference type="PANTHER" id="PTHR30026">
    <property type="entry name" value="OUTER MEMBRANE PROTEIN TOLC"/>
    <property type="match status" value="1"/>
</dbReference>
<keyword evidence="8" id="KW-1185">Reference proteome</keyword>
<accession>A0ABV2TSQ9</accession>
<keyword evidence="6" id="KW-0732">Signal</keyword>
<dbReference type="SUPFAM" id="SSF56954">
    <property type="entry name" value="Outer membrane efflux proteins (OEP)"/>
    <property type="match status" value="1"/>
</dbReference>
<sequence length="410" mass="47588">MKFNCVHKILLLFMVLFVHFSQGQNLESFLDQAEANNPEVQAFELRYNISKEKINEVNTLPNTEVSAGLFVSEPETRTGAQKARFSVRQMLPWFGSITARENYISALSEVDYLDMVIIKRKLRLSVSQSYYRLYAIKKQQEVLEENIELLKNYEKLALTSLEVGNASAVDVLRLQIRQNELQAQKEVLVLDYVSEESLFNNLLDREEELPIVLVDNLYVIQEQEELTLDVQLHPEILKYDRLYESVTQSEILNRKETNPDLGFGLDYIPVAERNDMSFSDNGKDIIMPMVTVSIPVFNSKYKSRTIQNGLRQEEISAQKMNQKNKLKTLLSKAISSRESARIKYNIQEKNYRQAKDAEEILIKNYETGTINFNDVLDIQELQLKFQMNQIEAVKNYYMESALINYLGINE</sequence>
<dbReference type="Gene3D" id="1.20.1600.10">
    <property type="entry name" value="Outer membrane efflux proteins (OEP)"/>
    <property type="match status" value="1"/>
</dbReference>
<feature type="signal peptide" evidence="6">
    <location>
        <begin position="1"/>
        <end position="23"/>
    </location>
</feature>
<comment type="subcellular location">
    <subcellularLocation>
        <location evidence="1">Cell outer membrane</location>
    </subcellularLocation>
</comment>
<evidence type="ECO:0000256" key="1">
    <source>
        <dbReference type="ARBA" id="ARBA00004442"/>
    </source>
</evidence>
<dbReference type="Proteomes" id="UP001549773">
    <property type="component" value="Unassembled WGS sequence"/>
</dbReference>
<keyword evidence="5" id="KW-0998">Cell outer membrane</keyword>
<evidence type="ECO:0000256" key="3">
    <source>
        <dbReference type="ARBA" id="ARBA00022692"/>
    </source>
</evidence>
<evidence type="ECO:0000313" key="7">
    <source>
        <dbReference type="EMBL" id="MET7027905.1"/>
    </source>
</evidence>
<keyword evidence="3" id="KW-0812">Transmembrane</keyword>
<evidence type="ECO:0000313" key="8">
    <source>
        <dbReference type="Proteomes" id="UP001549773"/>
    </source>
</evidence>
<protein>
    <submittedName>
        <fullName evidence="7">TolC family protein</fullName>
    </submittedName>
</protein>
<organism evidence="7 8">
    <name type="scientific">Sediminicola luteus</name>
    <dbReference type="NCBI Taxonomy" id="319238"/>
    <lineage>
        <taxon>Bacteria</taxon>
        <taxon>Pseudomonadati</taxon>
        <taxon>Bacteroidota</taxon>
        <taxon>Flavobacteriia</taxon>
        <taxon>Flavobacteriales</taxon>
        <taxon>Flavobacteriaceae</taxon>
        <taxon>Sediminicola</taxon>
    </lineage>
</organism>
<gene>
    <name evidence="7" type="ORF">ABXZ32_00770</name>
</gene>
<name>A0ABV2TSQ9_9FLAO</name>
<keyword evidence="2" id="KW-1134">Transmembrane beta strand</keyword>
<feature type="chain" id="PRO_5046750287" evidence="6">
    <location>
        <begin position="24"/>
        <end position="410"/>
    </location>
</feature>
<dbReference type="PANTHER" id="PTHR30026:SF20">
    <property type="entry name" value="OUTER MEMBRANE PROTEIN TOLC"/>
    <property type="match status" value="1"/>
</dbReference>
<dbReference type="RefSeq" id="WP_354616785.1">
    <property type="nucleotide sequence ID" value="NZ_JBEWYP010000001.1"/>
</dbReference>
<evidence type="ECO:0000256" key="5">
    <source>
        <dbReference type="ARBA" id="ARBA00023237"/>
    </source>
</evidence>
<dbReference type="InterPro" id="IPR051906">
    <property type="entry name" value="TolC-like"/>
</dbReference>
<comment type="caution">
    <text evidence="7">The sequence shown here is derived from an EMBL/GenBank/DDBJ whole genome shotgun (WGS) entry which is preliminary data.</text>
</comment>
<dbReference type="EMBL" id="JBEWYP010000001">
    <property type="protein sequence ID" value="MET7027905.1"/>
    <property type="molecule type" value="Genomic_DNA"/>
</dbReference>
<evidence type="ECO:0000256" key="2">
    <source>
        <dbReference type="ARBA" id="ARBA00022452"/>
    </source>
</evidence>
<evidence type="ECO:0000256" key="6">
    <source>
        <dbReference type="SAM" id="SignalP"/>
    </source>
</evidence>
<keyword evidence="4" id="KW-0472">Membrane</keyword>
<evidence type="ECO:0000256" key="4">
    <source>
        <dbReference type="ARBA" id="ARBA00023136"/>
    </source>
</evidence>
<reference evidence="7 8" key="1">
    <citation type="submission" date="2024-07" db="EMBL/GenBank/DDBJ databases">
        <title>The genome sequence of type strain Sediminicola luteus GDMCC 1.2596T.</title>
        <authorList>
            <person name="Liu Y."/>
        </authorList>
    </citation>
    <scope>NUCLEOTIDE SEQUENCE [LARGE SCALE GENOMIC DNA]</scope>
    <source>
        <strain evidence="7 8">GDMCC 1.2596</strain>
    </source>
</reference>
<proteinExistence type="predicted"/>